<protein>
    <recommendedName>
        <fullName evidence="3">DUF1273 domain-containing protein</fullName>
    </recommendedName>
</protein>
<evidence type="ECO:0000313" key="2">
    <source>
        <dbReference type="Proteomes" id="UP000724149"/>
    </source>
</evidence>
<reference evidence="1 2" key="1">
    <citation type="journal article" date="2021" name="Sci. Rep.">
        <title>The distribution of antibiotic resistance genes in chicken gut microbiota commensals.</title>
        <authorList>
            <person name="Juricova H."/>
            <person name="Matiasovicova J."/>
            <person name="Kubasova T."/>
            <person name="Cejkova D."/>
            <person name="Rychlik I."/>
        </authorList>
    </citation>
    <scope>NUCLEOTIDE SEQUENCE [LARGE SCALE GENOMIC DNA]</scope>
    <source>
        <strain evidence="1 2">An564</strain>
    </source>
</reference>
<comment type="caution">
    <text evidence="1">The sequence shown here is derived from an EMBL/GenBank/DDBJ whole genome shotgun (WGS) entry which is preliminary data.</text>
</comment>
<dbReference type="Gene3D" id="3.40.50.450">
    <property type="match status" value="1"/>
</dbReference>
<gene>
    <name evidence="1" type="ORF">H9X81_09045</name>
</gene>
<proteinExistence type="predicted"/>
<name>A0ABS2GMW5_9FIRM</name>
<evidence type="ECO:0008006" key="3">
    <source>
        <dbReference type="Google" id="ProtNLM"/>
    </source>
</evidence>
<keyword evidence="2" id="KW-1185">Reference proteome</keyword>
<dbReference type="EMBL" id="JACSNR010000008">
    <property type="protein sequence ID" value="MBM6923830.1"/>
    <property type="molecule type" value="Genomic_DNA"/>
</dbReference>
<accession>A0ABS2GMW5</accession>
<sequence>MPNSRCFLIGHRDTSSDILPSLTTEIEHHIREQGITEFVVGQYGGFDRLAAHALYRCKTEYPGLTLTLLCAYHPAERAVILPRGFDGFWYPAELEQVPRRFAIQRANRLAVEQSEYLIAGLRHPGSCTASLVRYALGRQRQGKLTVTLLPLPDGSPCPLPR</sequence>
<organism evidence="1 2">
    <name type="scientific">Hydrogenoanaerobacterium saccharovorans</name>
    <dbReference type="NCBI Taxonomy" id="474960"/>
    <lineage>
        <taxon>Bacteria</taxon>
        <taxon>Bacillati</taxon>
        <taxon>Bacillota</taxon>
        <taxon>Clostridia</taxon>
        <taxon>Eubacteriales</taxon>
        <taxon>Oscillospiraceae</taxon>
        <taxon>Hydrogenoanaerobacterium</taxon>
    </lineage>
</organism>
<dbReference type="SUPFAM" id="SSF102405">
    <property type="entry name" value="MCP/YpsA-like"/>
    <property type="match status" value="1"/>
</dbReference>
<dbReference type="Proteomes" id="UP000724149">
    <property type="component" value="Unassembled WGS sequence"/>
</dbReference>
<evidence type="ECO:0000313" key="1">
    <source>
        <dbReference type="EMBL" id="MBM6923830.1"/>
    </source>
</evidence>
<dbReference type="RefSeq" id="WP_204721417.1">
    <property type="nucleotide sequence ID" value="NZ_JACSNR010000008.1"/>
</dbReference>